<comment type="caution">
    <text evidence="1">The sequence shown here is derived from an EMBL/GenBank/DDBJ whole genome shotgun (WGS) entry which is preliminary data.</text>
</comment>
<reference evidence="1 2" key="1">
    <citation type="submission" date="2012-04" db="EMBL/GenBank/DDBJ databases">
        <title>The Genome Sequence of Afipia clevelandensis ATCC 49720.</title>
        <authorList>
            <consortium name="The Broad Institute Genome Sequencing Platform"/>
            <person name="Earl A."/>
            <person name="Ward D."/>
            <person name="Feldgarden M."/>
            <person name="Gevers D."/>
            <person name="Huys G."/>
            <person name="Walker B."/>
            <person name="Young S.K."/>
            <person name="Zeng Q."/>
            <person name="Gargeya S."/>
            <person name="Fitzgerald M."/>
            <person name="Haas B."/>
            <person name="Abouelleil A."/>
            <person name="Alvarado L."/>
            <person name="Arachchi H.M."/>
            <person name="Berlin A."/>
            <person name="Chapman S.B."/>
            <person name="Goldberg J."/>
            <person name="Griggs A."/>
            <person name="Gujja S."/>
            <person name="Hansen M."/>
            <person name="Howarth C."/>
            <person name="Imamovic A."/>
            <person name="Larimer J."/>
            <person name="McCowen C."/>
            <person name="Montmayeur A."/>
            <person name="Murphy C."/>
            <person name="Neiman D."/>
            <person name="Pearson M."/>
            <person name="Priest M."/>
            <person name="Roberts A."/>
            <person name="Saif S."/>
            <person name="Shea T."/>
            <person name="Sisk P."/>
            <person name="Sykes S."/>
            <person name="Wortman J."/>
            <person name="Nusbaum C."/>
            <person name="Birren B."/>
        </authorList>
    </citation>
    <scope>NUCLEOTIDE SEQUENCE [LARGE SCALE GENOMIC DNA]</scope>
    <source>
        <strain evidence="1 2">ATCC 49720</strain>
    </source>
</reference>
<dbReference type="AlphaFoldDB" id="K8PDR2"/>
<organism evidence="1 2">
    <name type="scientific">Afipia clevelandensis ATCC 49720</name>
    <dbReference type="NCBI Taxonomy" id="883079"/>
    <lineage>
        <taxon>Bacteria</taxon>
        <taxon>Pseudomonadati</taxon>
        <taxon>Pseudomonadota</taxon>
        <taxon>Alphaproteobacteria</taxon>
        <taxon>Hyphomicrobiales</taxon>
        <taxon>Nitrobacteraceae</taxon>
        <taxon>Afipia</taxon>
    </lineage>
</organism>
<evidence type="ECO:0000313" key="2">
    <source>
        <dbReference type="Proteomes" id="UP000001095"/>
    </source>
</evidence>
<dbReference type="EMBL" id="AGWY01000007">
    <property type="protein sequence ID" value="EKS37715.1"/>
    <property type="molecule type" value="Genomic_DNA"/>
</dbReference>
<dbReference type="PATRIC" id="fig|883079.3.peg.1703"/>
<dbReference type="HOGENOM" id="CLU_2582746_0_0_5"/>
<sequence length="80" mass="8773">MPDYSEFLLDKQPCAQCGKPIASPLWLERERNRVSFLWACKACDYQFVTVAVLKPGVIGLPVPQHAPAVVPIPDQPAIAA</sequence>
<evidence type="ECO:0000313" key="1">
    <source>
        <dbReference type="EMBL" id="EKS37715.1"/>
    </source>
</evidence>
<gene>
    <name evidence="1" type="ORF">HMPREF9696_01665</name>
</gene>
<dbReference type="OrthoDB" id="8237865at2"/>
<proteinExistence type="predicted"/>
<dbReference type="RefSeq" id="WP_002712531.1">
    <property type="nucleotide sequence ID" value="NZ_KB375281.1"/>
</dbReference>
<dbReference type="Proteomes" id="UP000001095">
    <property type="component" value="Unassembled WGS sequence"/>
</dbReference>
<accession>K8PDR2</accession>
<name>K8PDR2_9BRAD</name>
<protein>
    <submittedName>
        <fullName evidence="1">Uncharacterized protein</fullName>
    </submittedName>
</protein>
<keyword evidence="2" id="KW-1185">Reference proteome</keyword>